<dbReference type="STRING" id="471704.A0A151JAF1"/>
<proteinExistence type="predicted"/>
<dbReference type="AlphaFoldDB" id="A0A151JAF1"/>
<name>A0A151JAF1_9HYME</name>
<evidence type="ECO:0000259" key="1">
    <source>
        <dbReference type="Pfam" id="PF22938"/>
    </source>
</evidence>
<dbReference type="EMBL" id="KQ979269">
    <property type="protein sequence ID" value="KYN22045.1"/>
    <property type="molecule type" value="Genomic_DNA"/>
</dbReference>
<reference evidence="2 3" key="1">
    <citation type="submission" date="2015-09" db="EMBL/GenBank/DDBJ databases">
        <title>Trachymyrmex cornetzi WGS genome.</title>
        <authorList>
            <person name="Nygaard S."/>
            <person name="Hu H."/>
            <person name="Boomsma J."/>
            <person name="Zhang G."/>
        </authorList>
    </citation>
    <scope>NUCLEOTIDE SEQUENCE [LARGE SCALE GENOMIC DNA]</scope>
    <source>
        <strain evidence="2">Tcor2-1</strain>
        <tissue evidence="2">Whole body</tissue>
    </source>
</reference>
<sequence>KTWYDLKARQIYFEVRQKVWLYNPRRRKGRSPKLQSNWEGPYFVIRKLSDVVYCICKSNKHRNKVVHSDRLAPYLERQLDNSMNKCK</sequence>
<organism evidence="2 3">
    <name type="scientific">Trachymyrmex cornetzi</name>
    <dbReference type="NCBI Taxonomy" id="471704"/>
    <lineage>
        <taxon>Eukaryota</taxon>
        <taxon>Metazoa</taxon>
        <taxon>Ecdysozoa</taxon>
        <taxon>Arthropoda</taxon>
        <taxon>Hexapoda</taxon>
        <taxon>Insecta</taxon>
        <taxon>Pterygota</taxon>
        <taxon>Neoptera</taxon>
        <taxon>Endopterygota</taxon>
        <taxon>Hymenoptera</taxon>
        <taxon>Apocrita</taxon>
        <taxon>Aculeata</taxon>
        <taxon>Formicoidea</taxon>
        <taxon>Formicidae</taxon>
        <taxon>Myrmicinae</taxon>
        <taxon>Trachymyrmex</taxon>
    </lineage>
</organism>
<feature type="non-terminal residue" evidence="2">
    <location>
        <position position="1"/>
    </location>
</feature>
<dbReference type="Proteomes" id="UP000078492">
    <property type="component" value="Unassembled WGS sequence"/>
</dbReference>
<protein>
    <recommendedName>
        <fullName evidence="1">Integrase p58-like C-terminal domain-containing protein</fullName>
    </recommendedName>
</protein>
<dbReference type="InterPro" id="IPR054465">
    <property type="entry name" value="Integrase_p58-like_C"/>
</dbReference>
<evidence type="ECO:0000313" key="3">
    <source>
        <dbReference type="Proteomes" id="UP000078492"/>
    </source>
</evidence>
<accession>A0A151JAF1</accession>
<keyword evidence="3" id="KW-1185">Reference proteome</keyword>
<dbReference type="Pfam" id="PF22938">
    <property type="entry name" value="Integrase_p58_C"/>
    <property type="match status" value="1"/>
</dbReference>
<evidence type="ECO:0000313" key="2">
    <source>
        <dbReference type="EMBL" id="KYN22045.1"/>
    </source>
</evidence>
<gene>
    <name evidence="2" type="ORF">ALC57_05561</name>
</gene>
<feature type="domain" description="Integrase p58-like C-terminal" evidence="1">
    <location>
        <begin position="40"/>
        <end position="73"/>
    </location>
</feature>